<dbReference type="CDD" id="cd05239">
    <property type="entry name" value="GDP_FS_SDR_e"/>
    <property type="match status" value="1"/>
</dbReference>
<evidence type="ECO:0000256" key="1">
    <source>
        <dbReference type="ARBA" id="ARBA00005959"/>
    </source>
</evidence>
<dbReference type="GO" id="GO:0042351">
    <property type="term" value="P:'de novo' GDP-L-fucose biosynthetic process"/>
    <property type="evidence" value="ECO:0007669"/>
    <property type="project" value="UniProtKB-UniRule"/>
</dbReference>
<dbReference type="Gene3D" id="3.40.50.720">
    <property type="entry name" value="NAD(P)-binding Rossmann-like Domain"/>
    <property type="match status" value="1"/>
</dbReference>
<keyword evidence="3 5" id="KW-0560">Oxidoreductase</keyword>
<dbReference type="EMBL" id="FXAF01000006">
    <property type="protein sequence ID" value="SMF52551.1"/>
    <property type="molecule type" value="Genomic_DNA"/>
</dbReference>
<evidence type="ECO:0000259" key="6">
    <source>
        <dbReference type="Pfam" id="PF01370"/>
    </source>
</evidence>
<comment type="similarity">
    <text evidence="1 5">Belongs to the NAD(P)-dependent epimerase/dehydratase family. Fucose synthase subfamily.</text>
</comment>
<gene>
    <name evidence="5" type="primary">fcl</name>
    <name evidence="7" type="ORF">SAMN02982989_3129</name>
</gene>
<feature type="binding site" evidence="5">
    <location>
        <position position="221"/>
    </location>
    <ligand>
        <name>substrate</name>
    </ligand>
</feature>
<evidence type="ECO:0000313" key="7">
    <source>
        <dbReference type="EMBL" id="SMF52551.1"/>
    </source>
</evidence>
<dbReference type="UniPathway" id="UPA00128">
    <property type="reaction ID" value="UER00191"/>
</dbReference>
<dbReference type="Proteomes" id="UP000192903">
    <property type="component" value="Unassembled WGS sequence"/>
</dbReference>
<dbReference type="GO" id="GO:0070401">
    <property type="term" value="F:NADP+ binding"/>
    <property type="evidence" value="ECO:0007669"/>
    <property type="project" value="UniProtKB-UniRule"/>
</dbReference>
<feature type="domain" description="NAD-dependent epimerase/dehydratase" evidence="6">
    <location>
        <begin position="20"/>
        <end position="249"/>
    </location>
</feature>
<dbReference type="EC" id="1.1.1.271" evidence="5"/>
<dbReference type="STRING" id="464029.SAMN02982989_3129"/>
<feature type="binding site" evidence="5">
    <location>
        <position position="152"/>
    </location>
    <ligand>
        <name>NADP(+)</name>
        <dbReference type="ChEBI" id="CHEBI:58349"/>
    </ligand>
</feature>
<dbReference type="InterPro" id="IPR028614">
    <property type="entry name" value="GDP_fucose/colitose_synth"/>
</dbReference>
<dbReference type="HAMAP" id="MF_00956">
    <property type="entry name" value="GDP_fucose_synth"/>
    <property type="match status" value="1"/>
</dbReference>
<dbReference type="InterPro" id="IPR001509">
    <property type="entry name" value="Epimerase_deHydtase"/>
</dbReference>
<keyword evidence="5" id="KW-0511">Multifunctional enzyme</keyword>
<dbReference type="SUPFAM" id="SSF51735">
    <property type="entry name" value="NAD(P)-binding Rossmann-fold domains"/>
    <property type="match status" value="1"/>
</dbReference>
<feature type="site" description="Important for catalytic activity" evidence="5">
    <location>
        <position position="121"/>
    </location>
</feature>
<dbReference type="RefSeq" id="WP_143531646.1">
    <property type="nucleotide sequence ID" value="NZ_FXAF01000006.1"/>
</dbReference>
<feature type="binding site" evidence="5">
    <location>
        <position position="214"/>
    </location>
    <ligand>
        <name>substrate</name>
    </ligand>
</feature>
<sequence>MISQANPGGEIFSLKGKRVWVAGHNGLVGSALVHRLEREECTILKVSHGELDLTRQADTERWMAKSRPEVVLVAAAKVGGIAANSAYPADFLYINAMIAMNIMKAATDIGTEKLLWMGSSCIYPKFAAQPIDEHALLTGPLEPTNEPYAIAKIAALKLAQAYAAQYGTRSISVMPTNLYGRNDNFDPQGSHVIPAMVRKMHEAKVADSETVTVWGTGNPLREFLHVDDLADACVLLMKTHTHLQLINVGSGQEVSIRDLAYLVADIVGYRGQIVFDTSKPDGTPRKRLNSLRLHALGWTPKVDLRSGIEDLYHHWRPRAGQVAAE</sequence>
<feature type="site" description="Important for catalytic activity" evidence="5">
    <location>
        <position position="119"/>
    </location>
</feature>
<feature type="binding site" evidence="5">
    <location>
        <position position="281"/>
    </location>
    <ligand>
        <name>substrate</name>
    </ligand>
</feature>
<evidence type="ECO:0000256" key="3">
    <source>
        <dbReference type="ARBA" id="ARBA00023002"/>
    </source>
</evidence>
<feature type="binding site" evidence="5">
    <location>
        <begin position="175"/>
        <end position="178"/>
    </location>
    <ligand>
        <name>NADP(+)</name>
        <dbReference type="ChEBI" id="CHEBI:58349"/>
    </ligand>
</feature>
<comment type="pathway">
    <text evidence="5">Nucleotide-sugar biosynthesis; GDP-L-fucose biosynthesis via de novo pathway; GDP-L-fucose from GDP-alpha-D-mannose: step 2/2.</text>
</comment>
<keyword evidence="8" id="KW-1185">Reference proteome</keyword>
<keyword evidence="2 5" id="KW-0521">NADP</keyword>
<evidence type="ECO:0000313" key="8">
    <source>
        <dbReference type="Proteomes" id="UP000192903"/>
    </source>
</evidence>
<evidence type="ECO:0000256" key="2">
    <source>
        <dbReference type="ARBA" id="ARBA00022857"/>
    </source>
</evidence>
<dbReference type="Gene3D" id="3.90.25.10">
    <property type="entry name" value="UDP-galactose 4-epimerase, domain 1"/>
    <property type="match status" value="1"/>
</dbReference>
<feature type="binding site" evidence="5">
    <location>
        <begin position="23"/>
        <end position="29"/>
    </location>
    <ligand>
        <name>NADP(+)</name>
        <dbReference type="ChEBI" id="CHEBI:58349"/>
    </ligand>
</feature>
<dbReference type="PANTHER" id="PTHR43238:SF1">
    <property type="entry name" value="GDP-L-FUCOSE SYNTHASE"/>
    <property type="match status" value="1"/>
</dbReference>
<feature type="active site" description="Proton donor/acceptor" evidence="5">
    <location>
        <position position="148"/>
    </location>
</feature>
<dbReference type="PANTHER" id="PTHR43238">
    <property type="entry name" value="GDP-L-FUCOSE SYNTHASE"/>
    <property type="match status" value="1"/>
</dbReference>
<evidence type="ECO:0000256" key="5">
    <source>
        <dbReference type="HAMAP-Rule" id="MF_00956"/>
    </source>
</evidence>
<accession>A0A1X7FI41</accession>
<dbReference type="GO" id="GO:0050577">
    <property type="term" value="F:GDP-L-fucose synthase activity"/>
    <property type="evidence" value="ECO:0007669"/>
    <property type="project" value="UniProtKB-UniRule"/>
</dbReference>
<dbReference type="GO" id="GO:0016853">
    <property type="term" value="F:isomerase activity"/>
    <property type="evidence" value="ECO:0007669"/>
    <property type="project" value="UniProtKB-KW"/>
</dbReference>
<comment type="catalytic activity">
    <reaction evidence="5">
        <text>GDP-beta-L-fucose + NADP(+) = GDP-4-dehydro-alpha-D-rhamnose + NADPH + H(+)</text>
        <dbReference type="Rhea" id="RHEA:18885"/>
        <dbReference type="ChEBI" id="CHEBI:15378"/>
        <dbReference type="ChEBI" id="CHEBI:57273"/>
        <dbReference type="ChEBI" id="CHEBI:57783"/>
        <dbReference type="ChEBI" id="CHEBI:57964"/>
        <dbReference type="ChEBI" id="CHEBI:58349"/>
        <dbReference type="EC" id="1.1.1.271"/>
    </reaction>
</comment>
<organism evidence="7 8">
    <name type="scientific">Xaviernesmea oryzae</name>
    <dbReference type="NCBI Taxonomy" id="464029"/>
    <lineage>
        <taxon>Bacteria</taxon>
        <taxon>Pseudomonadati</taxon>
        <taxon>Pseudomonadota</taxon>
        <taxon>Alphaproteobacteria</taxon>
        <taxon>Hyphomicrobiales</taxon>
        <taxon>Rhizobiaceae</taxon>
        <taxon>Rhizobium/Agrobacterium group</taxon>
        <taxon>Xaviernesmea</taxon>
    </lineage>
</organism>
<dbReference type="InterPro" id="IPR036291">
    <property type="entry name" value="NAD(P)-bd_dom_sf"/>
</dbReference>
<dbReference type="OrthoDB" id="9811425at2"/>
<keyword evidence="4 5" id="KW-0413">Isomerase</keyword>
<feature type="binding site" evidence="5">
    <location>
        <position position="199"/>
    </location>
    <ligand>
        <name>substrate</name>
    </ligand>
</feature>
<protein>
    <recommendedName>
        <fullName evidence="5">GDP-L-fucose synthase</fullName>
        <ecNumber evidence="5">1.1.1.271</ecNumber>
    </recommendedName>
    <alternativeName>
        <fullName evidence="5">GDP-4-keto-6-deoxy-D-mannose-3,5-epimerase-4-reductase</fullName>
    </alternativeName>
</protein>
<reference evidence="8" key="1">
    <citation type="submission" date="2017-04" db="EMBL/GenBank/DDBJ databases">
        <authorList>
            <person name="Varghese N."/>
            <person name="Submissions S."/>
        </authorList>
    </citation>
    <scope>NUCLEOTIDE SEQUENCE [LARGE SCALE GENOMIC DNA]</scope>
    <source>
        <strain evidence="8">B4P</strain>
    </source>
</reference>
<feature type="binding site" evidence="5">
    <location>
        <begin position="117"/>
        <end position="120"/>
    </location>
    <ligand>
        <name>NADP(+)</name>
        <dbReference type="ChEBI" id="CHEBI:58349"/>
    </ligand>
</feature>
<name>A0A1X7FI41_9HYPH</name>
<dbReference type="Pfam" id="PF01370">
    <property type="entry name" value="Epimerase"/>
    <property type="match status" value="1"/>
</dbReference>
<proteinExistence type="inferred from homology"/>
<feature type="binding site" evidence="5">
    <location>
        <position position="191"/>
    </location>
    <ligand>
        <name>NADP(+)</name>
        <dbReference type="ChEBI" id="CHEBI:58349"/>
    </ligand>
</feature>
<comment type="function">
    <text evidence="5">Catalyzes the two-step NADP-dependent conversion of GDP-4-dehydro-6-deoxy-D-mannose to GDP-fucose, involving an epimerase and a reductase reaction.</text>
</comment>
<evidence type="ECO:0000256" key="4">
    <source>
        <dbReference type="ARBA" id="ARBA00023235"/>
    </source>
</evidence>
<dbReference type="AlphaFoldDB" id="A0A1X7FI41"/>